<proteinExistence type="predicted"/>
<sequence length="65" mass="7567">MLWQQEICRRNDLIWPFANLDQAIDAARDIWFNKVDVNGWLEAFAAHPQIGQTHLLNTQVIPVHS</sequence>
<gene>
    <name evidence="1" type="ORF">CK203_021037</name>
</gene>
<dbReference type="AlphaFoldDB" id="A0A438JX19"/>
<evidence type="ECO:0000313" key="1">
    <source>
        <dbReference type="EMBL" id="RVX13506.1"/>
    </source>
</evidence>
<dbReference type="SUPFAM" id="SSF158694">
    <property type="entry name" value="UraD-Like"/>
    <property type="match status" value="1"/>
</dbReference>
<dbReference type="Proteomes" id="UP000288805">
    <property type="component" value="Unassembled WGS sequence"/>
</dbReference>
<evidence type="ECO:0000313" key="2">
    <source>
        <dbReference type="Proteomes" id="UP000288805"/>
    </source>
</evidence>
<dbReference type="Gene3D" id="1.10.3330.10">
    <property type="entry name" value="Oxo-4-hydroxy-4-carboxy-5-ureidoimidazoline decarboxylase"/>
    <property type="match status" value="1"/>
</dbReference>
<comment type="caution">
    <text evidence="1">The sequence shown here is derived from an EMBL/GenBank/DDBJ whole genome shotgun (WGS) entry which is preliminary data.</text>
</comment>
<dbReference type="InterPro" id="IPR036778">
    <property type="entry name" value="OHCU_decarboxylase_sf"/>
</dbReference>
<name>A0A438JX19_VITVI</name>
<reference evidence="1 2" key="1">
    <citation type="journal article" date="2018" name="PLoS Genet.">
        <title>Population sequencing reveals clonal diversity and ancestral inbreeding in the grapevine cultivar Chardonnay.</title>
        <authorList>
            <person name="Roach M.J."/>
            <person name="Johnson D.L."/>
            <person name="Bohlmann J."/>
            <person name="van Vuuren H.J."/>
            <person name="Jones S.J."/>
            <person name="Pretorius I.S."/>
            <person name="Schmidt S.A."/>
            <person name="Borneman A.R."/>
        </authorList>
    </citation>
    <scope>NUCLEOTIDE SEQUENCE [LARGE SCALE GENOMIC DNA]</scope>
    <source>
        <strain evidence="2">cv. Chardonnay</strain>
        <tissue evidence="1">Leaf</tissue>
    </source>
</reference>
<organism evidence="1 2">
    <name type="scientific">Vitis vinifera</name>
    <name type="common">Grape</name>
    <dbReference type="NCBI Taxonomy" id="29760"/>
    <lineage>
        <taxon>Eukaryota</taxon>
        <taxon>Viridiplantae</taxon>
        <taxon>Streptophyta</taxon>
        <taxon>Embryophyta</taxon>
        <taxon>Tracheophyta</taxon>
        <taxon>Spermatophyta</taxon>
        <taxon>Magnoliopsida</taxon>
        <taxon>eudicotyledons</taxon>
        <taxon>Gunneridae</taxon>
        <taxon>Pentapetalae</taxon>
        <taxon>rosids</taxon>
        <taxon>Vitales</taxon>
        <taxon>Vitaceae</taxon>
        <taxon>Viteae</taxon>
        <taxon>Vitis</taxon>
    </lineage>
</organism>
<accession>A0A438JX19</accession>
<dbReference type="EMBL" id="QGNW01000024">
    <property type="protein sequence ID" value="RVX13506.1"/>
    <property type="molecule type" value="Genomic_DNA"/>
</dbReference>
<protein>
    <submittedName>
        <fullName evidence="1">Uncharacterized protein</fullName>
    </submittedName>
</protein>